<gene>
    <name evidence="2" type="ORF">SAMN04488238_1109</name>
</gene>
<dbReference type="Pfam" id="PF13579">
    <property type="entry name" value="Glyco_trans_4_4"/>
    <property type="match status" value="1"/>
</dbReference>
<name>A0A1H3CPB0_9RHOB</name>
<dbReference type="STRING" id="564137.SAMN04488238_1109"/>
<dbReference type="OrthoDB" id="3180470at2"/>
<reference evidence="2 3" key="1">
    <citation type="submission" date="2016-10" db="EMBL/GenBank/DDBJ databases">
        <authorList>
            <person name="de Groot N.N."/>
        </authorList>
    </citation>
    <scope>NUCLEOTIDE SEQUENCE [LARGE SCALE GENOMIC DNA]</scope>
    <source>
        <strain evidence="2 3">CGMCC 1.8894</strain>
    </source>
</reference>
<dbReference type="CDD" id="cd03794">
    <property type="entry name" value="GT4_WbuB-like"/>
    <property type="match status" value="1"/>
</dbReference>
<dbReference type="AlphaFoldDB" id="A0A1H3CPB0"/>
<dbReference type="InterPro" id="IPR028098">
    <property type="entry name" value="Glyco_trans_4-like_N"/>
</dbReference>
<evidence type="ECO:0000259" key="1">
    <source>
        <dbReference type="Pfam" id="PF13579"/>
    </source>
</evidence>
<evidence type="ECO:0000313" key="3">
    <source>
        <dbReference type="Proteomes" id="UP000198539"/>
    </source>
</evidence>
<protein>
    <submittedName>
        <fullName evidence="2">Glycosyltransferase involved in cell wall bisynthesis</fullName>
    </submittedName>
</protein>
<dbReference type="RefSeq" id="WP_092891475.1">
    <property type="nucleotide sequence ID" value="NZ_FNOM01000010.1"/>
</dbReference>
<dbReference type="SUPFAM" id="SSF53756">
    <property type="entry name" value="UDP-Glycosyltransferase/glycogen phosphorylase"/>
    <property type="match status" value="1"/>
</dbReference>
<dbReference type="EMBL" id="FNOM01000010">
    <property type="protein sequence ID" value="SDX55991.1"/>
    <property type="molecule type" value="Genomic_DNA"/>
</dbReference>
<dbReference type="Proteomes" id="UP000198539">
    <property type="component" value="Unassembled WGS sequence"/>
</dbReference>
<sequence length="413" mass="44771">MSTAPPRHVMVHDYAGHPFTAEFARTLAGRGWQVSYVYFAGDEGPKGRNGRLPDDPETFIPVPLAIDGDYSKSNFFKRRQGDITYGKRLAELVAQVKPDVILSGNTPTECQEYLVRAAARTGAKFIYWCQDFYSIAAARILSKKLPVIGQAIGAYYTFLERRQMRNAAHIIHITDGFLKVTDRWGITHSRVSVIPNWGVLNEIPPLPRDTAWARDMGLTRAQRVVYSGTLANKHNPDFLAQLAATGGNADLDVVVVGFGVGAERLAQRGDEVPNLKVLPLQPFADFPQVLASADVLVAVIEADAGEFSVPSKVLSYLCAGRPIVLAAPGDNLAARIVREAGAGLVVAPEDKDGFVTAVHSLLSDPEKAAQMGRAARAYAEQNFDLDRIADRFDALLTSVLAGDHASVSKSDAS</sequence>
<dbReference type="Gene3D" id="3.40.50.2000">
    <property type="entry name" value="Glycogen Phosphorylase B"/>
    <property type="match status" value="2"/>
</dbReference>
<keyword evidence="3" id="KW-1185">Reference proteome</keyword>
<dbReference type="GO" id="GO:0016757">
    <property type="term" value="F:glycosyltransferase activity"/>
    <property type="evidence" value="ECO:0007669"/>
    <property type="project" value="UniProtKB-ARBA"/>
</dbReference>
<dbReference type="Pfam" id="PF13692">
    <property type="entry name" value="Glyco_trans_1_4"/>
    <property type="match status" value="1"/>
</dbReference>
<keyword evidence="2" id="KW-0808">Transferase</keyword>
<feature type="domain" description="Glycosyltransferase subfamily 4-like N-terminal" evidence="1">
    <location>
        <begin position="19"/>
        <end position="197"/>
    </location>
</feature>
<evidence type="ECO:0000313" key="2">
    <source>
        <dbReference type="EMBL" id="SDX55991.1"/>
    </source>
</evidence>
<proteinExistence type="predicted"/>
<dbReference type="PANTHER" id="PTHR12526">
    <property type="entry name" value="GLYCOSYLTRANSFERASE"/>
    <property type="match status" value="1"/>
</dbReference>
<organism evidence="2 3">
    <name type="scientific">Roseicitreum antarcticum</name>
    <dbReference type="NCBI Taxonomy" id="564137"/>
    <lineage>
        <taxon>Bacteria</taxon>
        <taxon>Pseudomonadati</taxon>
        <taxon>Pseudomonadota</taxon>
        <taxon>Alphaproteobacteria</taxon>
        <taxon>Rhodobacterales</taxon>
        <taxon>Paracoccaceae</taxon>
        <taxon>Roseicitreum</taxon>
    </lineage>
</organism>
<accession>A0A1H3CPB0</accession>